<protein>
    <submittedName>
        <fullName evidence="3">Uncharacterized protein LOC130510626 isoform X1</fullName>
    </submittedName>
</protein>
<feature type="region of interest" description="Disordered" evidence="1">
    <location>
        <begin position="1"/>
        <end position="29"/>
    </location>
</feature>
<keyword evidence="2" id="KW-1185">Reference proteome</keyword>
<organism evidence="2 3">
    <name type="scientific">Raphanus sativus</name>
    <name type="common">Radish</name>
    <name type="synonym">Raphanus raphanistrum var. sativus</name>
    <dbReference type="NCBI Taxonomy" id="3726"/>
    <lineage>
        <taxon>Eukaryota</taxon>
        <taxon>Viridiplantae</taxon>
        <taxon>Streptophyta</taxon>
        <taxon>Embryophyta</taxon>
        <taxon>Tracheophyta</taxon>
        <taxon>Spermatophyta</taxon>
        <taxon>Magnoliopsida</taxon>
        <taxon>eudicotyledons</taxon>
        <taxon>Gunneridae</taxon>
        <taxon>Pentapetalae</taxon>
        <taxon>rosids</taxon>
        <taxon>malvids</taxon>
        <taxon>Brassicales</taxon>
        <taxon>Brassicaceae</taxon>
        <taxon>Brassiceae</taxon>
        <taxon>Raphanus</taxon>
    </lineage>
</organism>
<feature type="compositionally biased region" description="Polar residues" evidence="1">
    <location>
        <begin position="58"/>
        <end position="74"/>
    </location>
</feature>
<reference evidence="3" key="2">
    <citation type="submission" date="2025-08" db="UniProtKB">
        <authorList>
            <consortium name="RefSeq"/>
        </authorList>
    </citation>
    <scope>IDENTIFICATION</scope>
    <source>
        <tissue evidence="3">Leaf</tissue>
    </source>
</reference>
<evidence type="ECO:0000256" key="1">
    <source>
        <dbReference type="SAM" id="MobiDB-lite"/>
    </source>
</evidence>
<sequence>MNWKKKWGHVSPSSKKKNTSSSVVNGGGSASEGSHLLFFKWAPLSQGGNSGNEDGKSEINSPSDEPVTETTARQKNLPGGDSNTCREAETSVHQLLKLITTPSHERVYTKT</sequence>
<dbReference type="AlphaFoldDB" id="A0A9W3DGY8"/>
<name>A0A9W3DGY8_RAPSA</name>
<dbReference type="PANTHER" id="PTHR34572:SF1">
    <property type="entry name" value="GOLGIN FAMILY A PROTEIN"/>
    <property type="match status" value="1"/>
</dbReference>
<reference evidence="2" key="1">
    <citation type="journal article" date="2019" name="Database">
        <title>The radish genome database (RadishGD): an integrated information resource for radish genomics.</title>
        <authorList>
            <person name="Yu H.J."/>
            <person name="Baek S."/>
            <person name="Lee Y.J."/>
            <person name="Cho A."/>
            <person name="Mun J.H."/>
        </authorList>
    </citation>
    <scope>NUCLEOTIDE SEQUENCE [LARGE SCALE GENOMIC DNA]</scope>
    <source>
        <strain evidence="2">cv. WK10039</strain>
    </source>
</reference>
<dbReference type="GeneID" id="130510626"/>
<dbReference type="Proteomes" id="UP000504610">
    <property type="component" value="Chromosome 4"/>
</dbReference>
<dbReference type="KEGG" id="rsz:130510626"/>
<dbReference type="RefSeq" id="XP_056863075.1">
    <property type="nucleotide sequence ID" value="XM_057007095.1"/>
</dbReference>
<evidence type="ECO:0000313" key="2">
    <source>
        <dbReference type="Proteomes" id="UP000504610"/>
    </source>
</evidence>
<feature type="compositionally biased region" description="Basic residues" evidence="1">
    <location>
        <begin position="1"/>
        <end position="18"/>
    </location>
</feature>
<proteinExistence type="predicted"/>
<dbReference type="PANTHER" id="PTHR34572">
    <property type="entry name" value="GOLGIN FAMILY A PROTEIN"/>
    <property type="match status" value="1"/>
</dbReference>
<dbReference type="OrthoDB" id="2020529at2759"/>
<accession>A0A9W3DGY8</accession>
<feature type="region of interest" description="Disordered" evidence="1">
    <location>
        <begin position="43"/>
        <end position="88"/>
    </location>
</feature>
<gene>
    <name evidence="3" type="primary">LOC130510626</name>
</gene>
<evidence type="ECO:0000313" key="3">
    <source>
        <dbReference type="RefSeq" id="XP_056863075.1"/>
    </source>
</evidence>